<dbReference type="NCBIfam" id="TIGR00431">
    <property type="entry name" value="TruB"/>
    <property type="match status" value="1"/>
</dbReference>
<gene>
    <name evidence="5 8" type="primary">truB</name>
    <name evidence="8" type="ORF">OS242_01105</name>
</gene>
<dbReference type="GO" id="GO:0160148">
    <property type="term" value="F:tRNA pseudouridine(55) synthase activity"/>
    <property type="evidence" value="ECO:0007669"/>
    <property type="project" value="UniProtKB-EC"/>
</dbReference>
<dbReference type="Pfam" id="PF01509">
    <property type="entry name" value="TruB_N"/>
    <property type="match status" value="1"/>
</dbReference>
<evidence type="ECO:0000313" key="8">
    <source>
        <dbReference type="EMBL" id="MCX7568565.1"/>
    </source>
</evidence>
<dbReference type="Gene3D" id="3.30.2350.10">
    <property type="entry name" value="Pseudouridine synthase"/>
    <property type="match status" value="1"/>
</dbReference>
<accession>A0ABT3WV63</accession>
<evidence type="ECO:0000313" key="9">
    <source>
        <dbReference type="Proteomes" id="UP001208017"/>
    </source>
</evidence>
<dbReference type="PANTHER" id="PTHR13767:SF2">
    <property type="entry name" value="PSEUDOURIDYLATE SYNTHASE TRUB1"/>
    <property type="match status" value="1"/>
</dbReference>
<dbReference type="InterPro" id="IPR020103">
    <property type="entry name" value="PsdUridine_synth_cat_dom_sf"/>
</dbReference>
<evidence type="ECO:0000256" key="4">
    <source>
        <dbReference type="ARBA" id="ARBA00023235"/>
    </source>
</evidence>
<comment type="similarity">
    <text evidence="2 5">Belongs to the pseudouridine synthase TruB family. Type 1 subfamily.</text>
</comment>
<evidence type="ECO:0000256" key="2">
    <source>
        <dbReference type="ARBA" id="ARBA00005642"/>
    </source>
</evidence>
<dbReference type="Pfam" id="PF16198">
    <property type="entry name" value="TruB_C_2"/>
    <property type="match status" value="1"/>
</dbReference>
<evidence type="ECO:0000259" key="7">
    <source>
        <dbReference type="Pfam" id="PF16198"/>
    </source>
</evidence>
<feature type="domain" description="Pseudouridine synthase II N-terminal" evidence="6">
    <location>
        <begin position="23"/>
        <end position="175"/>
    </location>
</feature>
<sequence>MNGILIVNKPAGMTSQQVVGRVKRVLGVKKVGHTGTLDPDVTGVLPICIGSATRVAEYLLDQAKAYRGEVTFGVSTTTQDASGEPVESVDTVQVTEEQVREAAASFIGPILQRPPAFSAIKINGQRAYDLARQGEEVEIPPREVTIYKLEILSLDLEPNHPKVRFDVECSKGTYVRTLCQDLGSTLGVPAHMSHLVRTRSGPFTLEQALTFEQIEELAAAGQIAEQLQPLQSALPHLTAATIPEALERRVDNGRELTLRRVIPGAQAGQLVRIESRTGRLLALYRIESIVDGETHTVPEKVFKE</sequence>
<feature type="domain" description="tRNA pseudouridylate synthase B C-terminal" evidence="7">
    <location>
        <begin position="176"/>
        <end position="234"/>
    </location>
</feature>
<comment type="caution">
    <text evidence="8">The sequence shown here is derived from an EMBL/GenBank/DDBJ whole genome shotgun (WGS) entry which is preliminary data.</text>
</comment>
<name>A0ABT3WV63_9BACL</name>
<keyword evidence="9" id="KW-1185">Reference proteome</keyword>
<organism evidence="8 9">
    <name type="scientific">Tumebacillus lacus</name>
    <dbReference type="NCBI Taxonomy" id="2995335"/>
    <lineage>
        <taxon>Bacteria</taxon>
        <taxon>Bacillati</taxon>
        <taxon>Bacillota</taxon>
        <taxon>Bacilli</taxon>
        <taxon>Bacillales</taxon>
        <taxon>Alicyclobacillaceae</taxon>
        <taxon>Tumebacillus</taxon>
    </lineage>
</organism>
<dbReference type="InterPro" id="IPR032819">
    <property type="entry name" value="TruB_C"/>
</dbReference>
<dbReference type="InterPro" id="IPR002501">
    <property type="entry name" value="PsdUridine_synth_N"/>
</dbReference>
<keyword evidence="3 5" id="KW-0819">tRNA processing</keyword>
<reference evidence="8 9" key="1">
    <citation type="submission" date="2022-11" db="EMBL/GenBank/DDBJ databases">
        <title>Study of microbial diversity in lake waters.</title>
        <authorList>
            <person name="Zhang J."/>
        </authorList>
    </citation>
    <scope>NUCLEOTIDE SEQUENCE [LARGE SCALE GENOMIC DNA]</scope>
    <source>
        <strain evidence="8 9">DT12</strain>
    </source>
</reference>
<protein>
    <recommendedName>
        <fullName evidence="5">tRNA pseudouridine synthase B</fullName>
        <ecNumber evidence="5">5.4.99.25</ecNumber>
    </recommendedName>
    <alternativeName>
        <fullName evidence="5">tRNA pseudouridine(55) synthase</fullName>
        <shortName evidence="5">Psi55 synthase</shortName>
    </alternativeName>
    <alternativeName>
        <fullName evidence="5">tRNA pseudouridylate synthase</fullName>
    </alternativeName>
    <alternativeName>
        <fullName evidence="5">tRNA-uridine isomerase</fullName>
    </alternativeName>
</protein>
<proteinExistence type="inferred from homology"/>
<comment type="catalytic activity">
    <reaction evidence="1 5">
        <text>uridine(55) in tRNA = pseudouridine(55) in tRNA</text>
        <dbReference type="Rhea" id="RHEA:42532"/>
        <dbReference type="Rhea" id="RHEA-COMP:10101"/>
        <dbReference type="Rhea" id="RHEA-COMP:10102"/>
        <dbReference type="ChEBI" id="CHEBI:65314"/>
        <dbReference type="ChEBI" id="CHEBI:65315"/>
        <dbReference type="EC" id="5.4.99.25"/>
    </reaction>
</comment>
<evidence type="ECO:0000256" key="3">
    <source>
        <dbReference type="ARBA" id="ARBA00022694"/>
    </source>
</evidence>
<evidence type="ECO:0000256" key="5">
    <source>
        <dbReference type="HAMAP-Rule" id="MF_01080"/>
    </source>
</evidence>
<dbReference type="EC" id="5.4.99.25" evidence="5"/>
<keyword evidence="4 5" id="KW-0413">Isomerase</keyword>
<dbReference type="SUPFAM" id="SSF55120">
    <property type="entry name" value="Pseudouridine synthase"/>
    <property type="match status" value="1"/>
</dbReference>
<dbReference type="CDD" id="cd02573">
    <property type="entry name" value="PseudoU_synth_EcTruB"/>
    <property type="match status" value="1"/>
</dbReference>
<dbReference type="InterPro" id="IPR014780">
    <property type="entry name" value="tRNA_psdUridine_synth_TruB"/>
</dbReference>
<evidence type="ECO:0000259" key="6">
    <source>
        <dbReference type="Pfam" id="PF01509"/>
    </source>
</evidence>
<evidence type="ECO:0000256" key="1">
    <source>
        <dbReference type="ARBA" id="ARBA00000385"/>
    </source>
</evidence>
<feature type="active site" description="Nucleophile" evidence="5">
    <location>
        <position position="38"/>
    </location>
</feature>
<dbReference type="PANTHER" id="PTHR13767">
    <property type="entry name" value="TRNA-PSEUDOURIDINE SYNTHASE"/>
    <property type="match status" value="1"/>
</dbReference>
<comment type="function">
    <text evidence="5">Responsible for synthesis of pseudouridine from uracil-55 in the psi GC loop of transfer RNAs.</text>
</comment>
<dbReference type="HAMAP" id="MF_01080">
    <property type="entry name" value="TruB_bact"/>
    <property type="match status" value="1"/>
</dbReference>
<dbReference type="EMBL" id="JAPMLT010000001">
    <property type="protein sequence ID" value="MCX7568565.1"/>
    <property type="molecule type" value="Genomic_DNA"/>
</dbReference>
<dbReference type="Proteomes" id="UP001208017">
    <property type="component" value="Unassembled WGS sequence"/>
</dbReference>
<dbReference type="RefSeq" id="WP_267149808.1">
    <property type="nucleotide sequence ID" value="NZ_JAPMLT010000001.1"/>
</dbReference>